<dbReference type="Proteomes" id="UP001221142">
    <property type="component" value="Unassembled WGS sequence"/>
</dbReference>
<dbReference type="PANTHER" id="PTHR36978:SF4">
    <property type="entry name" value="P-LOOP CONTAINING NUCLEOSIDE TRIPHOSPHATE HYDROLASE PROTEIN"/>
    <property type="match status" value="1"/>
</dbReference>
<feature type="transmembrane region" description="Helical" evidence="1">
    <location>
        <begin position="261"/>
        <end position="283"/>
    </location>
</feature>
<keyword evidence="2" id="KW-0378">Hydrolase</keyword>
<dbReference type="InterPro" id="IPR040632">
    <property type="entry name" value="Sulfotransfer_4"/>
</dbReference>
<dbReference type="Pfam" id="PF17784">
    <property type="entry name" value="Sulfotransfer_4"/>
    <property type="match status" value="1"/>
</dbReference>
<accession>A0AAD7F7E3</accession>
<proteinExistence type="predicted"/>
<dbReference type="SUPFAM" id="SSF52540">
    <property type="entry name" value="P-loop containing nucleoside triphosphate hydrolases"/>
    <property type="match status" value="1"/>
</dbReference>
<keyword evidence="1" id="KW-0472">Membrane</keyword>
<comment type="caution">
    <text evidence="2">The sequence shown here is derived from an EMBL/GenBank/DDBJ whole genome shotgun (WGS) entry which is preliminary data.</text>
</comment>
<keyword evidence="3" id="KW-1185">Reference proteome</keyword>
<dbReference type="Gene3D" id="3.40.50.300">
    <property type="entry name" value="P-loop containing nucleotide triphosphate hydrolases"/>
    <property type="match status" value="1"/>
</dbReference>
<dbReference type="PANTHER" id="PTHR36978">
    <property type="entry name" value="P-LOOP CONTAINING NUCLEOTIDE TRIPHOSPHATE HYDROLASE"/>
    <property type="match status" value="1"/>
</dbReference>
<reference evidence="2" key="1">
    <citation type="submission" date="2023-03" db="EMBL/GenBank/DDBJ databases">
        <title>Massive genome expansion in bonnet fungi (Mycena s.s.) driven by repeated elements and novel gene families across ecological guilds.</title>
        <authorList>
            <consortium name="Lawrence Berkeley National Laboratory"/>
            <person name="Harder C.B."/>
            <person name="Miyauchi S."/>
            <person name="Viragh M."/>
            <person name="Kuo A."/>
            <person name="Thoen E."/>
            <person name="Andreopoulos B."/>
            <person name="Lu D."/>
            <person name="Skrede I."/>
            <person name="Drula E."/>
            <person name="Henrissat B."/>
            <person name="Morin E."/>
            <person name="Kohler A."/>
            <person name="Barry K."/>
            <person name="LaButti K."/>
            <person name="Morin E."/>
            <person name="Salamov A."/>
            <person name="Lipzen A."/>
            <person name="Mereny Z."/>
            <person name="Hegedus B."/>
            <person name="Baldrian P."/>
            <person name="Stursova M."/>
            <person name="Weitz H."/>
            <person name="Taylor A."/>
            <person name="Grigoriev I.V."/>
            <person name="Nagy L.G."/>
            <person name="Martin F."/>
            <person name="Kauserud H."/>
        </authorList>
    </citation>
    <scope>NUCLEOTIDE SEQUENCE</scope>
    <source>
        <strain evidence="2">9284</strain>
    </source>
</reference>
<dbReference type="EMBL" id="JARKIF010000054">
    <property type="protein sequence ID" value="KAJ7606830.1"/>
    <property type="molecule type" value="Genomic_DNA"/>
</dbReference>
<gene>
    <name evidence="2" type="ORF">FB45DRAFT_847394</name>
</gene>
<dbReference type="GO" id="GO:0016787">
    <property type="term" value="F:hydrolase activity"/>
    <property type="evidence" value="ECO:0007669"/>
    <property type="project" value="UniProtKB-KW"/>
</dbReference>
<sequence>MADEKAPQARDPNPAVLPAKDANIDRHTCRRIVPMQVLSLGMPRTGTCSMKAALEILGYKHCYHSFDIDANVRDLDMWAEACAAKYEGKGKFGRAEFDQLLGHCMAVTDAPCSTFAAELIDAYPDAKVILVERDIEAWYRSFNILMELPFIPWLRLVALLDPSWTGKRARFWQKWLANEFGATTLEKAQEVTRARYRAHNATVRRVAPKERFLDYELGSGWEPLCKFLGKQVPDVPFPRLNEATELKKTLRIMQRKNMRRALHNVAGGLGLCIVVVCGSYYWWNRRV</sequence>
<keyword evidence="1" id="KW-1133">Transmembrane helix</keyword>
<name>A0AAD7F7E3_9AGAR</name>
<dbReference type="InterPro" id="IPR027417">
    <property type="entry name" value="P-loop_NTPase"/>
</dbReference>
<dbReference type="AlphaFoldDB" id="A0AAD7F7E3"/>
<evidence type="ECO:0000313" key="2">
    <source>
        <dbReference type="EMBL" id="KAJ7606830.1"/>
    </source>
</evidence>
<evidence type="ECO:0000256" key="1">
    <source>
        <dbReference type="SAM" id="Phobius"/>
    </source>
</evidence>
<evidence type="ECO:0000313" key="3">
    <source>
        <dbReference type="Proteomes" id="UP001221142"/>
    </source>
</evidence>
<protein>
    <submittedName>
        <fullName evidence="2">P-loop containing nucleoside triphosphate hydrolase protein</fullName>
    </submittedName>
</protein>
<keyword evidence="1" id="KW-0812">Transmembrane</keyword>
<organism evidence="2 3">
    <name type="scientific">Roridomyces roridus</name>
    <dbReference type="NCBI Taxonomy" id="1738132"/>
    <lineage>
        <taxon>Eukaryota</taxon>
        <taxon>Fungi</taxon>
        <taxon>Dikarya</taxon>
        <taxon>Basidiomycota</taxon>
        <taxon>Agaricomycotina</taxon>
        <taxon>Agaricomycetes</taxon>
        <taxon>Agaricomycetidae</taxon>
        <taxon>Agaricales</taxon>
        <taxon>Marasmiineae</taxon>
        <taxon>Mycenaceae</taxon>
        <taxon>Roridomyces</taxon>
    </lineage>
</organism>